<feature type="signal peptide" evidence="15">
    <location>
        <begin position="1"/>
        <end position="22"/>
    </location>
</feature>
<dbReference type="GO" id="GO:0098552">
    <property type="term" value="C:side of membrane"/>
    <property type="evidence" value="ECO:0007669"/>
    <property type="project" value="UniProtKB-KW"/>
</dbReference>
<feature type="active site" evidence="12">
    <location>
        <position position="115"/>
    </location>
</feature>
<keyword evidence="11" id="KW-0449">Lipoprotein</keyword>
<reference evidence="17" key="1">
    <citation type="submission" date="2005-08" db="EMBL/GenBank/DDBJ databases">
        <title>Complete sequence of a Brassica rapa BAC clone.</title>
        <authorList>
            <consortium name="KBGP"/>
            <person name="Yang T.J."/>
            <person name="Kim J.S."/>
            <person name="Kwon S.J."/>
            <person name="Kim J.A."/>
            <person name="Lim K.B."/>
            <person name="Jin M."/>
            <person name="Park J.Y."/>
            <person name="Lim M.H."/>
            <person name="Lim Y.P."/>
            <person name="Choi B.S."/>
            <person name="Park B.S."/>
        </authorList>
    </citation>
    <scope>NUCLEOTIDE SEQUENCE</scope>
    <source>
        <tissue evidence="17">Young Leaves</tissue>
    </source>
</reference>
<evidence type="ECO:0000259" key="16">
    <source>
        <dbReference type="PROSITE" id="PS51767"/>
    </source>
</evidence>
<evidence type="ECO:0000256" key="1">
    <source>
        <dbReference type="ARBA" id="ARBA00004609"/>
    </source>
</evidence>
<dbReference type="Pfam" id="PF14541">
    <property type="entry name" value="TAXi_C"/>
    <property type="match status" value="1"/>
</dbReference>
<evidence type="ECO:0000256" key="14">
    <source>
        <dbReference type="SAM" id="MobiDB-lite"/>
    </source>
</evidence>
<evidence type="ECO:0000256" key="12">
    <source>
        <dbReference type="PIRSR" id="PIRSR601461-1"/>
    </source>
</evidence>
<proteinExistence type="inferred from homology"/>
<dbReference type="PROSITE" id="PS00141">
    <property type="entry name" value="ASP_PROTEASE"/>
    <property type="match status" value="1"/>
</dbReference>
<protein>
    <submittedName>
        <fullName evidence="17">80A08_5</fullName>
    </submittedName>
</protein>
<dbReference type="GO" id="GO:0004190">
    <property type="term" value="F:aspartic-type endopeptidase activity"/>
    <property type="evidence" value="ECO:0007669"/>
    <property type="project" value="UniProtKB-KW"/>
</dbReference>
<evidence type="ECO:0000256" key="9">
    <source>
        <dbReference type="ARBA" id="ARBA00023136"/>
    </source>
</evidence>
<dbReference type="InterPro" id="IPR001461">
    <property type="entry name" value="Aspartic_peptidase_A1"/>
</dbReference>
<keyword evidence="3" id="KW-1003">Cell membrane</keyword>
<evidence type="ECO:0000313" key="17">
    <source>
        <dbReference type="EMBL" id="AAZ67590.1"/>
    </source>
</evidence>
<keyword evidence="6 15" id="KW-0732">Signal</keyword>
<dbReference type="PANTHER" id="PTHR13683:SF743">
    <property type="entry name" value="ASPARTIC PROTEINASE-LIKE PROTEIN 1"/>
    <property type="match status" value="1"/>
</dbReference>
<comment type="similarity">
    <text evidence="2 13">Belongs to the peptidase A1 family.</text>
</comment>
<dbReference type="Gene3D" id="2.40.70.10">
    <property type="entry name" value="Acid Proteases"/>
    <property type="match status" value="2"/>
</dbReference>
<dbReference type="GO" id="GO:0005886">
    <property type="term" value="C:plasma membrane"/>
    <property type="evidence" value="ECO:0007669"/>
    <property type="project" value="UniProtKB-SubCell"/>
</dbReference>
<evidence type="ECO:0000256" key="15">
    <source>
        <dbReference type="SAM" id="SignalP"/>
    </source>
</evidence>
<keyword evidence="7 13" id="KW-0064">Aspartyl protease</keyword>
<evidence type="ECO:0000256" key="6">
    <source>
        <dbReference type="ARBA" id="ARBA00022729"/>
    </source>
</evidence>
<dbReference type="Pfam" id="PF14543">
    <property type="entry name" value="TAXi_N"/>
    <property type="match status" value="1"/>
</dbReference>
<evidence type="ECO:0000256" key="2">
    <source>
        <dbReference type="ARBA" id="ARBA00007447"/>
    </source>
</evidence>
<evidence type="ECO:0000256" key="5">
    <source>
        <dbReference type="ARBA" id="ARBA00022670"/>
    </source>
</evidence>
<keyword evidence="9" id="KW-0472">Membrane</keyword>
<dbReference type="SUPFAM" id="SSF50630">
    <property type="entry name" value="Acid proteases"/>
    <property type="match status" value="1"/>
</dbReference>
<evidence type="ECO:0000256" key="7">
    <source>
        <dbReference type="ARBA" id="ARBA00022750"/>
    </source>
</evidence>
<evidence type="ECO:0000256" key="3">
    <source>
        <dbReference type="ARBA" id="ARBA00022475"/>
    </source>
</evidence>
<dbReference type="AlphaFoldDB" id="Q4ABR2"/>
<feature type="domain" description="Peptidase A1" evidence="16">
    <location>
        <begin position="97"/>
        <end position="440"/>
    </location>
</feature>
<sequence length="632" mass="68808">MASRSAFILLFILSLVSEKSLASLFSSRLIHRFSDEGRASIKSPGSFPEKRSFEYYRLLTSIDSRRQKMNLGAKFQSLVPSEGSKTISPGNYFGWLHYTWIDIGTPSVSFLVALDSGSDLLWIPCNCVQCAPLSSAYYSSLATKDLNEFDPSASTTSKVFPCSHKLCESAPACESPKEQCPYTVTYASENTSSSGLLVEDVLHLAYSANASSSVKARVVVGCGEKQSGEFLKGIAPDGVMGLGPGEISVPSFLAKAGLMRNSFSMCFDEEDSGRIYFGDVGPSTQQSTRFLPYKNEFVAYFVGVEVCCVGNSCLKQSSFTTLIDSGQSFTFLPEEIYREVALEIDSHINATVKKIEGGPWEYCYETSFEPKVPAIKLKFSSNNTFVIHKPLFVLQRSEGLVQFCLPISASEEGTGGVIGQNYMAGYRIVFDRENMKLGWSASKCQEDKIAPPQEASPGSTSSPNPLPTEEQQSRTHAVSPAIAGKTPSKTSSASCCFSSMRLLSSSILLGKAPQASTSAHHAPFRDTCRAGEGFIFFRVKLWFYWASHDLLGLNAIAIRVRGLFEIAIFAFLFPSSLLSLLSVTHGGAVKVEVTFMAEEDWVIVKLDPAQFEKVVADSVELLCPGLGRCDGG</sequence>
<gene>
    <name evidence="17" type="primary">80A08_5</name>
</gene>
<keyword evidence="8 13" id="KW-0378">Hydrolase</keyword>
<keyword evidence="4" id="KW-0336">GPI-anchor</keyword>
<dbReference type="PRINTS" id="PR00792">
    <property type="entry name" value="PEPSIN"/>
</dbReference>
<dbReference type="PROSITE" id="PS51767">
    <property type="entry name" value="PEPTIDASE_A1"/>
    <property type="match status" value="1"/>
</dbReference>
<keyword evidence="10" id="KW-0325">Glycoprotein</keyword>
<dbReference type="EMBL" id="AC155344">
    <property type="protein sequence ID" value="AAZ67590.1"/>
    <property type="molecule type" value="Genomic_DNA"/>
</dbReference>
<feature type="region of interest" description="Disordered" evidence="14">
    <location>
        <begin position="449"/>
        <end position="492"/>
    </location>
</feature>
<organism evidence="17">
    <name type="scientific">Brassica rapa subsp. pekinensis</name>
    <name type="common">Chinese cabbage</name>
    <name type="synonym">Brassica pekinensis</name>
    <dbReference type="NCBI Taxonomy" id="51351"/>
    <lineage>
        <taxon>Eukaryota</taxon>
        <taxon>Viridiplantae</taxon>
        <taxon>Streptophyta</taxon>
        <taxon>Embryophyta</taxon>
        <taxon>Tracheophyta</taxon>
        <taxon>Spermatophyta</taxon>
        <taxon>Magnoliopsida</taxon>
        <taxon>eudicotyledons</taxon>
        <taxon>Gunneridae</taxon>
        <taxon>Pentapetalae</taxon>
        <taxon>rosids</taxon>
        <taxon>malvids</taxon>
        <taxon>Brassicales</taxon>
        <taxon>Brassicaceae</taxon>
        <taxon>Brassiceae</taxon>
        <taxon>Brassica</taxon>
    </lineage>
</organism>
<dbReference type="InterPro" id="IPR001969">
    <property type="entry name" value="Aspartic_peptidase_AS"/>
</dbReference>
<evidence type="ECO:0000256" key="11">
    <source>
        <dbReference type="ARBA" id="ARBA00023288"/>
    </source>
</evidence>
<evidence type="ECO:0000256" key="13">
    <source>
        <dbReference type="RuleBase" id="RU000454"/>
    </source>
</evidence>
<evidence type="ECO:0000256" key="8">
    <source>
        <dbReference type="ARBA" id="ARBA00022801"/>
    </source>
</evidence>
<dbReference type="InterPro" id="IPR021109">
    <property type="entry name" value="Peptidase_aspartic_dom_sf"/>
</dbReference>
<feature type="chain" id="PRO_5004235610" evidence="15">
    <location>
        <begin position="23"/>
        <end position="632"/>
    </location>
</feature>
<dbReference type="FunFam" id="2.40.70.10:FF:000014">
    <property type="entry name" value="Aspartyl protease family protein 1"/>
    <property type="match status" value="1"/>
</dbReference>
<keyword evidence="5 13" id="KW-0645">Protease</keyword>
<accession>Q4ABR2</accession>
<dbReference type="GO" id="GO:0006508">
    <property type="term" value="P:proteolysis"/>
    <property type="evidence" value="ECO:0007669"/>
    <property type="project" value="UniProtKB-KW"/>
</dbReference>
<comment type="subcellular location">
    <subcellularLocation>
        <location evidence="1">Cell membrane</location>
        <topology evidence="1">Lipid-anchor</topology>
        <topology evidence="1">GPI-anchor</topology>
    </subcellularLocation>
</comment>
<dbReference type="InterPro" id="IPR032861">
    <property type="entry name" value="TAXi_N"/>
</dbReference>
<dbReference type="InterPro" id="IPR033121">
    <property type="entry name" value="PEPTIDASE_A1"/>
</dbReference>
<dbReference type="FunFam" id="2.40.70.10:FF:000012">
    <property type="entry name" value="Aspartyl protease family protein 1"/>
    <property type="match status" value="1"/>
</dbReference>
<evidence type="ECO:0000256" key="10">
    <source>
        <dbReference type="ARBA" id="ARBA00023180"/>
    </source>
</evidence>
<name>Q4ABR2_BRARP</name>
<evidence type="ECO:0000256" key="4">
    <source>
        <dbReference type="ARBA" id="ARBA00022622"/>
    </source>
</evidence>
<dbReference type="InterPro" id="IPR032799">
    <property type="entry name" value="TAXi_C"/>
</dbReference>
<feature type="active site" evidence="12">
    <location>
        <position position="324"/>
    </location>
</feature>
<dbReference type="PANTHER" id="PTHR13683">
    <property type="entry name" value="ASPARTYL PROTEASES"/>
    <property type="match status" value="1"/>
</dbReference>